<comment type="caution">
    <text evidence="3">The sequence shown here is derived from an EMBL/GenBank/DDBJ whole genome shotgun (WGS) entry which is preliminary data.</text>
</comment>
<feature type="domain" description="Heterokaryon incompatibility" evidence="2">
    <location>
        <begin position="13"/>
        <end position="162"/>
    </location>
</feature>
<keyword evidence="1" id="KW-0812">Transmembrane</keyword>
<reference evidence="3" key="1">
    <citation type="journal article" date="2020" name="Stud. Mycol.">
        <title>101 Dothideomycetes genomes: a test case for predicting lifestyles and emergence of pathogens.</title>
        <authorList>
            <person name="Haridas S."/>
            <person name="Albert R."/>
            <person name="Binder M."/>
            <person name="Bloem J."/>
            <person name="Labutti K."/>
            <person name="Salamov A."/>
            <person name="Andreopoulos B."/>
            <person name="Baker S."/>
            <person name="Barry K."/>
            <person name="Bills G."/>
            <person name="Bluhm B."/>
            <person name="Cannon C."/>
            <person name="Castanera R."/>
            <person name="Culley D."/>
            <person name="Daum C."/>
            <person name="Ezra D."/>
            <person name="Gonzalez J."/>
            <person name="Henrissat B."/>
            <person name="Kuo A."/>
            <person name="Liang C."/>
            <person name="Lipzen A."/>
            <person name="Lutzoni F."/>
            <person name="Magnuson J."/>
            <person name="Mondo S."/>
            <person name="Nolan M."/>
            <person name="Ohm R."/>
            <person name="Pangilinan J."/>
            <person name="Park H.-J."/>
            <person name="Ramirez L."/>
            <person name="Alfaro M."/>
            <person name="Sun H."/>
            <person name="Tritt A."/>
            <person name="Yoshinaga Y."/>
            <person name="Zwiers L.-H."/>
            <person name="Turgeon B."/>
            <person name="Goodwin S."/>
            <person name="Spatafora J."/>
            <person name="Crous P."/>
            <person name="Grigoriev I."/>
        </authorList>
    </citation>
    <scope>NUCLEOTIDE SEQUENCE</scope>
    <source>
        <strain evidence="3">CBS 133067</strain>
    </source>
</reference>
<keyword evidence="1" id="KW-1133">Transmembrane helix</keyword>
<accession>A0A9P4M3G2</accession>
<dbReference type="PANTHER" id="PTHR33112:SF16">
    <property type="entry name" value="HETEROKARYON INCOMPATIBILITY DOMAIN-CONTAINING PROTEIN"/>
    <property type="match status" value="1"/>
</dbReference>
<evidence type="ECO:0000259" key="2">
    <source>
        <dbReference type="Pfam" id="PF06985"/>
    </source>
</evidence>
<sequence length="274" mass="30840">VKVVETGRQPGTYVALSHCWGTQQIITTRTENIEDHKKAIDFQQLSKTFQDAVTVTRKLGQRFLWIDSLCIIQNSAEDWAKESSYMGDIYLTATFTISAAGAVAGAIGCFMPRTPPLMDPITIQYLSSNLQLESIHIGLPRGSLHSGLDDGPLQSRAWCLQERVLSRRNIHFCQNHIVWECQMTSIAENGEHLDGASGMEAYQLKLQDKIGTSSHLKDPLQSRFRKIVQDYTHRGLTKPFDKFPAISGLAQKIHQETGDKYVAGLWYNHLHNDL</sequence>
<dbReference type="AlphaFoldDB" id="A0A9P4M3G2"/>
<gene>
    <name evidence="3" type="ORF">NA57DRAFT_19392</name>
</gene>
<evidence type="ECO:0000256" key="1">
    <source>
        <dbReference type="SAM" id="Phobius"/>
    </source>
</evidence>
<dbReference type="Pfam" id="PF06985">
    <property type="entry name" value="HET"/>
    <property type="match status" value="1"/>
</dbReference>
<feature type="non-terminal residue" evidence="3">
    <location>
        <position position="274"/>
    </location>
</feature>
<proteinExistence type="predicted"/>
<keyword evidence="1" id="KW-0472">Membrane</keyword>
<keyword evidence="4" id="KW-1185">Reference proteome</keyword>
<organism evidence="3 4">
    <name type="scientific">Rhizodiscina lignyota</name>
    <dbReference type="NCBI Taxonomy" id="1504668"/>
    <lineage>
        <taxon>Eukaryota</taxon>
        <taxon>Fungi</taxon>
        <taxon>Dikarya</taxon>
        <taxon>Ascomycota</taxon>
        <taxon>Pezizomycotina</taxon>
        <taxon>Dothideomycetes</taxon>
        <taxon>Pleosporomycetidae</taxon>
        <taxon>Aulographales</taxon>
        <taxon>Rhizodiscinaceae</taxon>
        <taxon>Rhizodiscina</taxon>
    </lineage>
</organism>
<evidence type="ECO:0000313" key="4">
    <source>
        <dbReference type="Proteomes" id="UP000799772"/>
    </source>
</evidence>
<dbReference type="OrthoDB" id="3486565at2759"/>
<dbReference type="PANTHER" id="PTHR33112">
    <property type="entry name" value="DOMAIN PROTEIN, PUTATIVE-RELATED"/>
    <property type="match status" value="1"/>
</dbReference>
<dbReference type="EMBL" id="ML978129">
    <property type="protein sequence ID" value="KAF2096686.1"/>
    <property type="molecule type" value="Genomic_DNA"/>
</dbReference>
<evidence type="ECO:0000313" key="3">
    <source>
        <dbReference type="EMBL" id="KAF2096686.1"/>
    </source>
</evidence>
<name>A0A9P4M3G2_9PEZI</name>
<feature type="non-terminal residue" evidence="3">
    <location>
        <position position="1"/>
    </location>
</feature>
<protein>
    <submittedName>
        <fullName evidence="3">HET-domain-containing protein</fullName>
    </submittedName>
</protein>
<dbReference type="Proteomes" id="UP000799772">
    <property type="component" value="Unassembled WGS sequence"/>
</dbReference>
<feature type="transmembrane region" description="Helical" evidence="1">
    <location>
        <begin position="89"/>
        <end position="111"/>
    </location>
</feature>
<dbReference type="InterPro" id="IPR010730">
    <property type="entry name" value="HET"/>
</dbReference>